<dbReference type="PROSITE" id="PS00910">
    <property type="entry name" value="UPF0029"/>
    <property type="match status" value="1"/>
</dbReference>
<dbReference type="InterPro" id="IPR035647">
    <property type="entry name" value="EFG_III/V"/>
</dbReference>
<dbReference type="NCBIfam" id="TIGR00257">
    <property type="entry name" value="IMPACT_YIGZ"/>
    <property type="match status" value="1"/>
</dbReference>
<dbReference type="InterPro" id="IPR020568">
    <property type="entry name" value="Ribosomal_Su5_D2-typ_SF"/>
</dbReference>
<keyword evidence="7" id="KW-1185">Reference proteome</keyword>
<dbReference type="GO" id="GO:0005737">
    <property type="term" value="C:cytoplasm"/>
    <property type="evidence" value="ECO:0007669"/>
    <property type="project" value="TreeGrafter"/>
</dbReference>
<dbReference type="GO" id="GO:0006446">
    <property type="term" value="P:regulation of translational initiation"/>
    <property type="evidence" value="ECO:0007669"/>
    <property type="project" value="TreeGrafter"/>
</dbReference>
<reference evidence="5 6" key="1">
    <citation type="submission" date="2018-06" db="EMBL/GenBank/DDBJ databases">
        <authorList>
            <consortium name="Pathogen Informatics"/>
            <person name="Doyle S."/>
        </authorList>
    </citation>
    <scope>NUCLEOTIDE SEQUENCE [LARGE SCALE GENOMIC DNA]</scope>
    <source>
        <strain evidence="5 6">NCTC11544</strain>
    </source>
</reference>
<dbReference type="InterPro" id="IPR023582">
    <property type="entry name" value="Impact"/>
</dbReference>
<feature type="domain" description="UPF0029" evidence="3">
    <location>
        <begin position="141"/>
        <end position="196"/>
    </location>
</feature>
<dbReference type="Proteomes" id="UP001558101">
    <property type="component" value="Unassembled WGS sequence"/>
</dbReference>
<dbReference type="InterPro" id="IPR036956">
    <property type="entry name" value="Impact_N_sf"/>
</dbReference>
<evidence type="ECO:0000313" key="6">
    <source>
        <dbReference type="Proteomes" id="UP000255529"/>
    </source>
</evidence>
<dbReference type="EMBL" id="JBFQXQ010000004">
    <property type="protein sequence ID" value="MEX3174873.1"/>
    <property type="molecule type" value="Genomic_DNA"/>
</dbReference>
<evidence type="ECO:0000313" key="7">
    <source>
        <dbReference type="Proteomes" id="UP001558101"/>
    </source>
</evidence>
<dbReference type="PANTHER" id="PTHR16301:SF20">
    <property type="entry name" value="IMPACT FAMILY MEMBER YIGZ"/>
    <property type="match status" value="1"/>
</dbReference>
<dbReference type="RefSeq" id="WP_115183416.1">
    <property type="nucleotide sequence ID" value="NZ_CAMIRF010000008.1"/>
</dbReference>
<dbReference type="Proteomes" id="UP000255529">
    <property type="component" value="Unassembled WGS sequence"/>
</dbReference>
<dbReference type="SUPFAM" id="SSF54980">
    <property type="entry name" value="EF-G C-terminal domain-like"/>
    <property type="match status" value="1"/>
</dbReference>
<dbReference type="GO" id="GO:0043168">
    <property type="term" value="F:anion binding"/>
    <property type="evidence" value="ECO:0007669"/>
    <property type="project" value="UniProtKB-ARBA"/>
</dbReference>
<dbReference type="Pfam" id="PF09186">
    <property type="entry name" value="DUF1949"/>
    <property type="match status" value="1"/>
</dbReference>
<evidence type="ECO:0000256" key="1">
    <source>
        <dbReference type="ARBA" id="ARBA00007665"/>
    </source>
</evidence>
<reference evidence="4 7" key="2">
    <citation type="submission" date="2024-07" db="EMBL/GenBank/DDBJ databases">
        <title>Genomes of novel Serratia strains from suburban soil.</title>
        <authorList>
            <person name="Markert E.X."/>
            <person name="Severe K."/>
            <person name="Severe L."/>
            <person name="Twing K.I."/>
            <person name="Ward L.M."/>
        </authorList>
    </citation>
    <scope>NUCLEOTIDE SEQUENCE [LARGE SCALE GENOMIC DNA]</scope>
    <source>
        <strain evidence="4 7">3C-UT</strain>
    </source>
</reference>
<dbReference type="InterPro" id="IPR015269">
    <property type="entry name" value="UPF0029_Impact_C"/>
</dbReference>
<dbReference type="GO" id="GO:0017111">
    <property type="term" value="F:ribonucleoside triphosphate phosphatase activity"/>
    <property type="evidence" value="ECO:0007669"/>
    <property type="project" value="UniProtKB-ARBA"/>
</dbReference>
<dbReference type="InterPro" id="IPR020569">
    <property type="entry name" value="UPF0029_Impact_CS"/>
</dbReference>
<feature type="domain" description="Impact N-terminal" evidence="2">
    <location>
        <begin position="18"/>
        <end position="125"/>
    </location>
</feature>
<dbReference type="Gene3D" id="3.30.70.240">
    <property type="match status" value="1"/>
</dbReference>
<dbReference type="GO" id="GO:0032561">
    <property type="term" value="F:guanyl ribonucleotide binding"/>
    <property type="evidence" value="ECO:0007669"/>
    <property type="project" value="UniProtKB-ARBA"/>
</dbReference>
<name>A0A379ZCK8_9GAMM</name>
<proteinExistence type="inferred from homology"/>
<comment type="similarity">
    <text evidence="1">Belongs to the IMPACT family.</text>
</comment>
<dbReference type="SUPFAM" id="SSF54211">
    <property type="entry name" value="Ribosomal protein S5 domain 2-like"/>
    <property type="match status" value="1"/>
</dbReference>
<dbReference type="PANTHER" id="PTHR16301">
    <property type="entry name" value="IMPACT-RELATED"/>
    <property type="match status" value="1"/>
</dbReference>
<dbReference type="NCBIfam" id="NF008600">
    <property type="entry name" value="PRK11568.1"/>
    <property type="match status" value="1"/>
</dbReference>
<evidence type="ECO:0000259" key="3">
    <source>
        <dbReference type="Pfam" id="PF09186"/>
    </source>
</evidence>
<dbReference type="AlphaFoldDB" id="A0A379ZCK8"/>
<gene>
    <name evidence="5" type="primary">yigZ</name>
    <name evidence="4" type="ORF">AB4M04_22655</name>
    <name evidence="5" type="ORF">NCTC11544_02021</name>
</gene>
<dbReference type="Gene3D" id="3.30.230.30">
    <property type="entry name" value="Impact, N-terminal domain"/>
    <property type="match status" value="1"/>
</dbReference>
<dbReference type="InterPro" id="IPR015796">
    <property type="entry name" value="Impact_YigZ-like"/>
</dbReference>
<dbReference type="EMBL" id="UGYN01000002">
    <property type="protein sequence ID" value="SUI59348.1"/>
    <property type="molecule type" value="Genomic_DNA"/>
</dbReference>
<dbReference type="InterPro" id="IPR001498">
    <property type="entry name" value="Impact_N"/>
</dbReference>
<evidence type="ECO:0000259" key="2">
    <source>
        <dbReference type="Pfam" id="PF01205"/>
    </source>
</evidence>
<accession>A0A379ZCK8</accession>
<organism evidence="5 6">
    <name type="scientific">Serratia quinivorans</name>
    <dbReference type="NCBI Taxonomy" id="137545"/>
    <lineage>
        <taxon>Bacteria</taxon>
        <taxon>Pseudomonadati</taxon>
        <taxon>Pseudomonadota</taxon>
        <taxon>Gammaproteobacteria</taxon>
        <taxon>Enterobacterales</taxon>
        <taxon>Yersiniaceae</taxon>
        <taxon>Serratia</taxon>
    </lineage>
</organism>
<protein>
    <submittedName>
        <fullName evidence="5">IMPACT family member yigZ</fullName>
    </submittedName>
    <submittedName>
        <fullName evidence="4">IMPACT family protein</fullName>
    </submittedName>
</protein>
<sequence>MQPYPIPAGPVSVSEEIKKSRFITLLAPTSGVDIAKAFIQQVRDEHPAARHHCWAFVAGSPTDSQQLGFSDDGEPSGTAGKPILAQLMGSGIGEITAVVVRYYGGIKLGTGGLVRAYGSGVQQALKQLAVSYKIPQAEYTLQCDYAQLALVENLLQQTEGRIVQGEYGASVMLHLALPVTGVEAFGNKLRDLSRGNLQLTPISQ</sequence>
<dbReference type="Pfam" id="PF01205">
    <property type="entry name" value="Impact_N"/>
    <property type="match status" value="1"/>
</dbReference>
<evidence type="ECO:0000313" key="4">
    <source>
        <dbReference type="EMBL" id="MEX3174873.1"/>
    </source>
</evidence>
<evidence type="ECO:0000313" key="5">
    <source>
        <dbReference type="EMBL" id="SUI59348.1"/>
    </source>
</evidence>